<name>A0AC35ESM7_9BILA</name>
<evidence type="ECO:0000313" key="1">
    <source>
        <dbReference type="Proteomes" id="UP000887580"/>
    </source>
</evidence>
<reference evidence="2" key="1">
    <citation type="submission" date="2022-11" db="UniProtKB">
        <authorList>
            <consortium name="WormBaseParasite"/>
        </authorList>
    </citation>
    <scope>IDENTIFICATION</scope>
</reference>
<accession>A0AC35ESM7</accession>
<sequence>MNREYKNDRFTKSYGGYDRKNHGDKPYDRDNRRQPYSNRPARTYTNQAWQHKKQKQQQQQKEKFESKSNIALVNSTMNREYKNDRFTKSYGGYDRKNHGDKPYDRNNRRQPYSNRPAKTYTNQAWQHQKQKQQQKEKEKFESKSNIALGVVYKISDSQLKKYLKPNGNVWECSDWRGLQNLTNQVKD</sequence>
<evidence type="ECO:0000313" key="2">
    <source>
        <dbReference type="WBParaSite" id="PS1159_v2.g10420.t1"/>
    </source>
</evidence>
<dbReference type="WBParaSite" id="PS1159_v2.g10420.t1">
    <property type="protein sequence ID" value="PS1159_v2.g10420.t1"/>
    <property type="gene ID" value="PS1159_v2.g10420"/>
</dbReference>
<organism evidence="1 2">
    <name type="scientific">Panagrolaimus sp. PS1159</name>
    <dbReference type="NCBI Taxonomy" id="55785"/>
    <lineage>
        <taxon>Eukaryota</taxon>
        <taxon>Metazoa</taxon>
        <taxon>Ecdysozoa</taxon>
        <taxon>Nematoda</taxon>
        <taxon>Chromadorea</taxon>
        <taxon>Rhabditida</taxon>
        <taxon>Tylenchina</taxon>
        <taxon>Panagrolaimomorpha</taxon>
        <taxon>Panagrolaimoidea</taxon>
        <taxon>Panagrolaimidae</taxon>
        <taxon>Panagrolaimus</taxon>
    </lineage>
</organism>
<proteinExistence type="predicted"/>
<dbReference type="Proteomes" id="UP000887580">
    <property type="component" value="Unplaced"/>
</dbReference>
<protein>
    <submittedName>
        <fullName evidence="2">Uncharacterized protein</fullName>
    </submittedName>
</protein>